<dbReference type="GO" id="GO:0008408">
    <property type="term" value="F:3'-5' exonuclease activity"/>
    <property type="evidence" value="ECO:0007669"/>
    <property type="project" value="InterPro"/>
</dbReference>
<dbReference type="OrthoDB" id="26838at2759"/>
<dbReference type="GO" id="GO:0003676">
    <property type="term" value="F:nucleic acid binding"/>
    <property type="evidence" value="ECO:0007669"/>
    <property type="project" value="InterPro"/>
</dbReference>
<feature type="domain" description="3'-5' exonuclease" evidence="2">
    <location>
        <begin position="339"/>
        <end position="481"/>
    </location>
</feature>
<reference evidence="3 4" key="1">
    <citation type="submission" date="2019-07" db="EMBL/GenBank/DDBJ databases">
        <title>Draft genome assembly of a fouling barnacle, Amphibalanus amphitrite (Darwin, 1854): The first reference genome for Thecostraca.</title>
        <authorList>
            <person name="Kim W."/>
        </authorList>
    </citation>
    <scope>NUCLEOTIDE SEQUENCE [LARGE SCALE GENOMIC DNA]</scope>
    <source>
        <strain evidence="3">SNU_AA5</strain>
        <tissue evidence="3">Soma without cirri and trophi</tissue>
    </source>
</reference>
<evidence type="ECO:0000313" key="4">
    <source>
        <dbReference type="Proteomes" id="UP000440578"/>
    </source>
</evidence>
<dbReference type="InterPro" id="IPR056589">
    <property type="entry name" value="WH_Egal-1"/>
</dbReference>
<dbReference type="Gene3D" id="3.30.420.10">
    <property type="entry name" value="Ribonuclease H-like superfamily/Ribonuclease H"/>
    <property type="match status" value="1"/>
</dbReference>
<dbReference type="AlphaFoldDB" id="A0A6A4WL72"/>
<keyword evidence="4" id="KW-1185">Reference proteome</keyword>
<sequence>MNSQDYDFVRNTTLLFFLDRLIEKGQPRTLHDLSCQFGTKGFTKEMRQIAGGSQSGLHKFLSQYPSIFTIEGDSVNVTDFSAGPSANDSAGRGTRDYAQEASDYFSNKLRQYGPGTEVPIKSLLGHRSQAPPEVRHISGQHVKEFHDFLARFPDVFIVKEDVVMLTEDQDKERHPYVEVEQPKVDEELTRDLLEFLQTCISVNGPTIIDQLFSNVTSYFGYEKWSKLFKTPQDLSTFIKMYSNKFSVHSNLVTLVPVKDKQPAKATPIPEPVPAAPSPPASLQVSPPTNFQQQTLKQRVGNILMKTIAQNTEQKRNTYNSQLSGSPSDQNLAQQNLKNVRIVVNTKECRSVVASVLEAGTPIGVDAEGVNLGPTGPMTMLQVCTYSGQVFIFDLLANRDLMGEGELGKLLQSENIVKVLHDCRMDSAALFHQFGVTLRNVFDTQVSQNATLARCFAPLSEPRGRLRMDPFELYGVVLSPPPSFVCAPSSA</sequence>
<dbReference type="GO" id="GO:0006139">
    <property type="term" value="P:nucleobase-containing compound metabolic process"/>
    <property type="evidence" value="ECO:0007669"/>
    <property type="project" value="InterPro"/>
</dbReference>
<dbReference type="SUPFAM" id="SSF53098">
    <property type="entry name" value="Ribonuclease H-like"/>
    <property type="match status" value="1"/>
</dbReference>
<evidence type="ECO:0000313" key="3">
    <source>
        <dbReference type="EMBL" id="KAF0302958.1"/>
    </source>
</evidence>
<evidence type="ECO:0000256" key="1">
    <source>
        <dbReference type="SAM" id="MobiDB-lite"/>
    </source>
</evidence>
<dbReference type="Proteomes" id="UP000440578">
    <property type="component" value="Unassembled WGS sequence"/>
</dbReference>
<dbReference type="InterPro" id="IPR002562">
    <property type="entry name" value="3'-5'_exonuclease_dom"/>
</dbReference>
<dbReference type="PANTHER" id="PTHR46814">
    <property type="entry name" value="EGALITARIAN, ISOFORM B"/>
    <property type="match status" value="1"/>
</dbReference>
<dbReference type="InterPro" id="IPR012337">
    <property type="entry name" value="RNaseH-like_sf"/>
</dbReference>
<organism evidence="3 4">
    <name type="scientific">Amphibalanus amphitrite</name>
    <name type="common">Striped barnacle</name>
    <name type="synonym">Balanus amphitrite</name>
    <dbReference type="NCBI Taxonomy" id="1232801"/>
    <lineage>
        <taxon>Eukaryota</taxon>
        <taxon>Metazoa</taxon>
        <taxon>Ecdysozoa</taxon>
        <taxon>Arthropoda</taxon>
        <taxon>Crustacea</taxon>
        <taxon>Multicrustacea</taxon>
        <taxon>Cirripedia</taxon>
        <taxon>Thoracica</taxon>
        <taxon>Thoracicalcarea</taxon>
        <taxon>Balanomorpha</taxon>
        <taxon>Balanoidea</taxon>
        <taxon>Balanidae</taxon>
        <taxon>Amphibalaninae</taxon>
        <taxon>Amphibalanus</taxon>
    </lineage>
</organism>
<comment type="caution">
    <text evidence="3">The sequence shown here is derived from an EMBL/GenBank/DDBJ whole genome shotgun (WGS) entry which is preliminary data.</text>
</comment>
<feature type="compositionally biased region" description="Pro residues" evidence="1">
    <location>
        <begin position="268"/>
        <end position="279"/>
    </location>
</feature>
<protein>
    <submittedName>
        <fullName evidence="3">Egalitarian</fullName>
    </submittedName>
</protein>
<gene>
    <name evidence="3" type="primary">egal-1_1</name>
    <name evidence="3" type="ORF">FJT64_025016</name>
</gene>
<dbReference type="SMART" id="SM00474">
    <property type="entry name" value="35EXOc"/>
    <property type="match status" value="1"/>
</dbReference>
<dbReference type="Pfam" id="PF01612">
    <property type="entry name" value="DNA_pol_A_exo1"/>
    <property type="match status" value="1"/>
</dbReference>
<dbReference type="InterPro" id="IPR036397">
    <property type="entry name" value="RNaseH_sf"/>
</dbReference>
<name>A0A6A4WL72_AMPAM</name>
<dbReference type="Pfam" id="PF23713">
    <property type="entry name" value="WHD_Egal"/>
    <property type="match status" value="3"/>
</dbReference>
<feature type="region of interest" description="Disordered" evidence="1">
    <location>
        <begin position="262"/>
        <end position="287"/>
    </location>
</feature>
<accession>A0A6A4WL72</accession>
<evidence type="ECO:0000259" key="2">
    <source>
        <dbReference type="SMART" id="SM00474"/>
    </source>
</evidence>
<dbReference type="PANTHER" id="PTHR46814:SF1">
    <property type="entry name" value="EGALITARIAN, ISOFORM B"/>
    <property type="match status" value="1"/>
</dbReference>
<dbReference type="EMBL" id="VIIS01000996">
    <property type="protein sequence ID" value="KAF0302958.1"/>
    <property type="molecule type" value="Genomic_DNA"/>
</dbReference>
<proteinExistence type="predicted"/>